<proteinExistence type="predicted"/>
<dbReference type="AlphaFoldDB" id="A0A354YXN7"/>
<dbReference type="GO" id="GO:0003677">
    <property type="term" value="F:DNA binding"/>
    <property type="evidence" value="ECO:0007669"/>
    <property type="project" value="UniProtKB-KW"/>
</dbReference>
<gene>
    <name evidence="1" type="ORF">DDZ44_06070</name>
</gene>
<dbReference type="Proteomes" id="UP000263273">
    <property type="component" value="Unassembled WGS sequence"/>
</dbReference>
<dbReference type="RefSeq" id="WP_061212821.1">
    <property type="nucleotide sequence ID" value="NZ_DCDX01000029.1"/>
</dbReference>
<dbReference type="STRING" id="378794.GCA_001570625_00245"/>
<reference evidence="1 2" key="1">
    <citation type="journal article" date="2018" name="Nat. Biotechnol.">
        <title>A standardized bacterial taxonomy based on genome phylogeny substantially revises the tree of life.</title>
        <authorList>
            <person name="Parks D.H."/>
            <person name="Chuvochina M."/>
            <person name="Waite D.W."/>
            <person name="Rinke C."/>
            <person name="Skarshewski A."/>
            <person name="Chaumeil P.A."/>
            <person name="Hugenholtz P."/>
        </authorList>
    </citation>
    <scope>NUCLEOTIDE SEQUENCE [LARGE SCALE GENOMIC DNA]</scope>
    <source>
        <strain evidence="1">UBA10948</strain>
    </source>
</reference>
<keyword evidence="1" id="KW-0238">DNA-binding</keyword>
<dbReference type="InterPro" id="IPR037914">
    <property type="entry name" value="SpoVT-AbrB_sf"/>
</dbReference>
<dbReference type="SUPFAM" id="SSF89447">
    <property type="entry name" value="AbrB/MazE/MraZ-like"/>
    <property type="match status" value="1"/>
</dbReference>
<organism evidence="1 2">
    <name type="scientific">Syntrophomonas wolfei</name>
    <dbReference type="NCBI Taxonomy" id="863"/>
    <lineage>
        <taxon>Bacteria</taxon>
        <taxon>Bacillati</taxon>
        <taxon>Bacillota</taxon>
        <taxon>Clostridia</taxon>
        <taxon>Eubacteriales</taxon>
        <taxon>Syntrophomonadaceae</taxon>
        <taxon>Syntrophomonas</taxon>
    </lineage>
</organism>
<accession>A0A354YXN7</accession>
<comment type="caution">
    <text evidence="1">The sequence shown here is derived from an EMBL/GenBank/DDBJ whole genome shotgun (WGS) entry which is preliminary data.</text>
</comment>
<protein>
    <submittedName>
        <fullName evidence="1">AbrB/MazE/SpoVT family DNA-binding domain-containing protein</fullName>
    </submittedName>
</protein>
<evidence type="ECO:0000313" key="1">
    <source>
        <dbReference type="EMBL" id="HBK53481.1"/>
    </source>
</evidence>
<dbReference type="EMBL" id="DNZF01000136">
    <property type="protein sequence ID" value="HBK53481.1"/>
    <property type="molecule type" value="Genomic_DNA"/>
</dbReference>
<sequence length="97" mass="11255">MSTVIQQVQKRMLVSLAQVARNLNIHEGDHVLLEERDGGIFISPVGWHEKNQEYFWSEEWQNMMKKSAEDLAQGRVQHFQDIKSLMEKLGGEEDDNA</sequence>
<evidence type="ECO:0000313" key="2">
    <source>
        <dbReference type="Proteomes" id="UP000263273"/>
    </source>
</evidence>
<name>A0A354YXN7_9FIRM</name>